<gene>
    <name evidence="2" type="ORF">SBRCBS47491_008241</name>
</gene>
<keyword evidence="3" id="KW-1185">Reference proteome</keyword>
<organism evidence="2 3">
    <name type="scientific">Sporothrix bragantina</name>
    <dbReference type="NCBI Taxonomy" id="671064"/>
    <lineage>
        <taxon>Eukaryota</taxon>
        <taxon>Fungi</taxon>
        <taxon>Dikarya</taxon>
        <taxon>Ascomycota</taxon>
        <taxon>Pezizomycotina</taxon>
        <taxon>Sordariomycetes</taxon>
        <taxon>Sordariomycetidae</taxon>
        <taxon>Ophiostomatales</taxon>
        <taxon>Ophiostomataceae</taxon>
        <taxon>Sporothrix</taxon>
    </lineage>
</organism>
<evidence type="ECO:0000256" key="1">
    <source>
        <dbReference type="SAM" id="MobiDB-lite"/>
    </source>
</evidence>
<name>A0ABP0CJV9_9PEZI</name>
<protein>
    <submittedName>
        <fullName evidence="2">Uncharacterized protein</fullName>
    </submittedName>
</protein>
<comment type="caution">
    <text evidence="2">The sequence shown here is derived from an EMBL/GenBank/DDBJ whole genome shotgun (WGS) entry which is preliminary data.</text>
</comment>
<feature type="region of interest" description="Disordered" evidence="1">
    <location>
        <begin position="91"/>
        <end position="117"/>
    </location>
</feature>
<accession>A0ABP0CJV9</accession>
<sequence length="131" mass="13569">MTVPIAVYTNMPRAGEGISKDLQPEYEVVKVAHSKDEALAELPALFAAGSAKALIIAGFVNDEDAAAVGSAVTSASASARIVRLTREELEAAGVKLPPPGTPMPTGPPPPGTPRPDPAVFIRLFREKLAGL</sequence>
<evidence type="ECO:0000313" key="3">
    <source>
        <dbReference type="Proteomes" id="UP001642406"/>
    </source>
</evidence>
<dbReference type="Proteomes" id="UP001642406">
    <property type="component" value="Unassembled WGS sequence"/>
</dbReference>
<proteinExistence type="predicted"/>
<evidence type="ECO:0000313" key="2">
    <source>
        <dbReference type="EMBL" id="CAK7232354.1"/>
    </source>
</evidence>
<dbReference type="EMBL" id="CAWUHC010000103">
    <property type="protein sequence ID" value="CAK7232354.1"/>
    <property type="molecule type" value="Genomic_DNA"/>
</dbReference>
<reference evidence="2 3" key="1">
    <citation type="submission" date="2024-01" db="EMBL/GenBank/DDBJ databases">
        <authorList>
            <person name="Allen C."/>
            <person name="Tagirdzhanova G."/>
        </authorList>
    </citation>
    <scope>NUCLEOTIDE SEQUENCE [LARGE SCALE GENOMIC DNA]</scope>
</reference>
<feature type="compositionally biased region" description="Pro residues" evidence="1">
    <location>
        <begin position="96"/>
        <end position="116"/>
    </location>
</feature>